<feature type="transmembrane region" description="Helical" evidence="8">
    <location>
        <begin position="132"/>
        <end position="151"/>
    </location>
</feature>
<evidence type="ECO:0000313" key="10">
    <source>
        <dbReference type="Proteomes" id="UP000785679"/>
    </source>
</evidence>
<sequence>MPPRTQASSAAKKPAAGSSSLKALDDFLEKSNAAPGEVLGTEAQASLEAHSKAIREKYFEQYSVQAIQQNMQQLDKCRTQTLIFGGITAGVFGFDGLQGMLFYLFLVAFVSVVIAMRLGFNPKPYFVNLSQACTSGMFGNVLTYLLMWVMFHNLVYVL</sequence>
<evidence type="ECO:0000256" key="7">
    <source>
        <dbReference type="ARBA" id="ARBA00023136"/>
    </source>
</evidence>
<evidence type="ECO:0000256" key="1">
    <source>
        <dbReference type="ARBA" id="ARBA00004477"/>
    </source>
</evidence>
<reference evidence="9" key="1">
    <citation type="submission" date="2019-06" db="EMBL/GenBank/DDBJ databases">
        <authorList>
            <person name="Zheng W."/>
        </authorList>
    </citation>
    <scope>NUCLEOTIDE SEQUENCE</scope>
    <source>
        <strain evidence="9">QDHG01</strain>
    </source>
</reference>
<keyword evidence="4 8" id="KW-0812">Transmembrane</keyword>
<dbReference type="InterPro" id="IPR008504">
    <property type="entry name" value="Emc6"/>
</dbReference>
<dbReference type="GO" id="GO:0072546">
    <property type="term" value="C:EMC complex"/>
    <property type="evidence" value="ECO:0007669"/>
    <property type="project" value="InterPro"/>
</dbReference>
<evidence type="ECO:0000256" key="3">
    <source>
        <dbReference type="ARBA" id="ARBA00020827"/>
    </source>
</evidence>
<keyword evidence="5" id="KW-0256">Endoplasmic reticulum</keyword>
<dbReference type="PANTHER" id="PTHR20994:SF0">
    <property type="entry name" value="ER MEMBRANE PROTEIN COMPLEX SUBUNIT 6"/>
    <property type="match status" value="1"/>
</dbReference>
<protein>
    <recommendedName>
        <fullName evidence="3">ER membrane protein complex subunit 6</fullName>
    </recommendedName>
</protein>
<dbReference type="EMBL" id="RRYP01001920">
    <property type="protein sequence ID" value="TNV85326.1"/>
    <property type="molecule type" value="Genomic_DNA"/>
</dbReference>
<comment type="similarity">
    <text evidence="2">Belongs to the EMC6 family.</text>
</comment>
<dbReference type="InterPro" id="IPR029008">
    <property type="entry name" value="EMC6-like"/>
</dbReference>
<accession>A0A8J8T8G5</accession>
<evidence type="ECO:0000256" key="4">
    <source>
        <dbReference type="ARBA" id="ARBA00022692"/>
    </source>
</evidence>
<organism evidence="9 10">
    <name type="scientific">Halteria grandinella</name>
    <dbReference type="NCBI Taxonomy" id="5974"/>
    <lineage>
        <taxon>Eukaryota</taxon>
        <taxon>Sar</taxon>
        <taxon>Alveolata</taxon>
        <taxon>Ciliophora</taxon>
        <taxon>Intramacronucleata</taxon>
        <taxon>Spirotrichea</taxon>
        <taxon>Stichotrichia</taxon>
        <taxon>Sporadotrichida</taxon>
        <taxon>Halteriidae</taxon>
        <taxon>Halteria</taxon>
    </lineage>
</organism>
<dbReference type="GO" id="GO:0000045">
    <property type="term" value="P:autophagosome assembly"/>
    <property type="evidence" value="ECO:0007669"/>
    <property type="project" value="TreeGrafter"/>
</dbReference>
<evidence type="ECO:0000256" key="2">
    <source>
        <dbReference type="ARBA" id="ARBA00009436"/>
    </source>
</evidence>
<keyword evidence="6 8" id="KW-1133">Transmembrane helix</keyword>
<evidence type="ECO:0000256" key="5">
    <source>
        <dbReference type="ARBA" id="ARBA00022824"/>
    </source>
</evidence>
<dbReference type="GO" id="GO:0034975">
    <property type="term" value="P:protein folding in endoplasmic reticulum"/>
    <property type="evidence" value="ECO:0007669"/>
    <property type="project" value="TreeGrafter"/>
</dbReference>
<comment type="caution">
    <text evidence="9">The sequence shown here is derived from an EMBL/GenBank/DDBJ whole genome shotgun (WGS) entry which is preliminary data.</text>
</comment>
<gene>
    <name evidence="9" type="ORF">FGO68_gene13500</name>
</gene>
<evidence type="ECO:0000313" key="9">
    <source>
        <dbReference type="EMBL" id="TNV85326.1"/>
    </source>
</evidence>
<dbReference type="OrthoDB" id="16510at2759"/>
<proteinExistence type="inferred from homology"/>
<evidence type="ECO:0000256" key="6">
    <source>
        <dbReference type="ARBA" id="ARBA00022989"/>
    </source>
</evidence>
<dbReference type="Proteomes" id="UP000785679">
    <property type="component" value="Unassembled WGS sequence"/>
</dbReference>
<evidence type="ECO:0000256" key="8">
    <source>
        <dbReference type="SAM" id="Phobius"/>
    </source>
</evidence>
<dbReference type="PANTHER" id="PTHR20994">
    <property type="entry name" value="ER MEMBRANE PROTEIN COMPLEX SUBUNIT 6"/>
    <property type="match status" value="1"/>
</dbReference>
<dbReference type="AlphaFoldDB" id="A0A8J8T8G5"/>
<keyword evidence="7 8" id="KW-0472">Membrane</keyword>
<comment type="subcellular location">
    <subcellularLocation>
        <location evidence="1">Endoplasmic reticulum membrane</location>
        <topology evidence="1">Multi-pass membrane protein</topology>
    </subcellularLocation>
</comment>
<name>A0A8J8T8G5_HALGN</name>
<dbReference type="Pfam" id="PF07019">
    <property type="entry name" value="EMC6"/>
    <property type="match status" value="1"/>
</dbReference>
<feature type="transmembrane region" description="Helical" evidence="8">
    <location>
        <begin position="100"/>
        <end position="120"/>
    </location>
</feature>
<keyword evidence="10" id="KW-1185">Reference proteome</keyword>